<dbReference type="PROSITE" id="PS00409">
    <property type="entry name" value="PROKAR_NTER_METHYL"/>
    <property type="match status" value="1"/>
</dbReference>
<evidence type="ECO:0000313" key="11">
    <source>
        <dbReference type="EMBL" id="MFC7296434.1"/>
    </source>
</evidence>
<dbReference type="EMBL" id="JBHTBD010000011">
    <property type="protein sequence ID" value="MFC7296434.1"/>
    <property type="molecule type" value="Genomic_DNA"/>
</dbReference>
<sequence length="137" mass="15254">MSLPGSASLPKATTKSQKGFTLIEVMIALLVFGLIATAAAEVGSQYISSYERIRDKTFAGWLADNRINEIRLEKNLPGISENSKDQDYGPYRWQVTTRVLATAEPKMRRVEVQVSRYSEGQSKPYPVHTLSAFVGEK</sequence>
<dbReference type="Pfam" id="PF02501">
    <property type="entry name" value="T2SSI"/>
    <property type="match status" value="1"/>
</dbReference>
<feature type="transmembrane region" description="Helical" evidence="9">
    <location>
        <begin position="20"/>
        <end position="42"/>
    </location>
</feature>
<comment type="similarity">
    <text evidence="2 9">Belongs to the GSP I family.</text>
</comment>
<evidence type="ECO:0000259" key="10">
    <source>
        <dbReference type="Pfam" id="PF02501"/>
    </source>
</evidence>
<reference evidence="12" key="1">
    <citation type="journal article" date="2019" name="Int. J. Syst. Evol. Microbiol.">
        <title>The Global Catalogue of Microorganisms (GCM) 10K type strain sequencing project: providing services to taxonomists for standard genome sequencing and annotation.</title>
        <authorList>
            <consortium name="The Broad Institute Genomics Platform"/>
            <consortium name="The Broad Institute Genome Sequencing Center for Infectious Disease"/>
            <person name="Wu L."/>
            <person name="Ma J."/>
        </authorList>
    </citation>
    <scope>NUCLEOTIDE SEQUENCE [LARGE SCALE GENOMIC DNA]</scope>
    <source>
        <strain evidence="12">CCUG 60559</strain>
    </source>
</reference>
<evidence type="ECO:0000256" key="8">
    <source>
        <dbReference type="ARBA" id="ARBA00023136"/>
    </source>
</evidence>
<comment type="caution">
    <text evidence="11">The sequence shown here is derived from an EMBL/GenBank/DDBJ whole genome shotgun (WGS) entry which is preliminary data.</text>
</comment>
<keyword evidence="12" id="KW-1185">Reference proteome</keyword>
<gene>
    <name evidence="11" type="primary">gspI</name>
    <name evidence="11" type="ORF">ACFQQA_17070</name>
</gene>
<comment type="subcellular location">
    <subcellularLocation>
        <location evidence="1 9">Cell inner membrane</location>
        <topology evidence="1 9">Single-pass membrane protein</topology>
    </subcellularLocation>
</comment>
<evidence type="ECO:0000256" key="1">
    <source>
        <dbReference type="ARBA" id="ARBA00004377"/>
    </source>
</evidence>
<dbReference type="PANTHER" id="PTHR38779">
    <property type="entry name" value="TYPE II SECRETION SYSTEM PROTEIN I-RELATED"/>
    <property type="match status" value="1"/>
</dbReference>
<evidence type="ECO:0000256" key="7">
    <source>
        <dbReference type="ARBA" id="ARBA00022989"/>
    </source>
</evidence>
<comment type="subunit">
    <text evidence="9">Type II secretion is composed of four main components: the outer membrane complex, the inner membrane complex, the cytoplasmic secretion ATPase and the periplasm-spanning pseudopilus.</text>
</comment>
<proteinExistence type="inferred from homology"/>
<keyword evidence="6 9" id="KW-0812">Transmembrane</keyword>
<keyword evidence="3" id="KW-1003">Cell membrane</keyword>
<evidence type="ECO:0000256" key="3">
    <source>
        <dbReference type="ARBA" id="ARBA00022475"/>
    </source>
</evidence>
<comment type="PTM">
    <text evidence="9">Cleaved by prepilin peptidase.</text>
</comment>
<evidence type="ECO:0000256" key="6">
    <source>
        <dbReference type="ARBA" id="ARBA00022692"/>
    </source>
</evidence>
<dbReference type="Pfam" id="PF07963">
    <property type="entry name" value="N_methyl"/>
    <property type="match status" value="1"/>
</dbReference>
<evidence type="ECO:0000256" key="4">
    <source>
        <dbReference type="ARBA" id="ARBA00022481"/>
    </source>
</evidence>
<dbReference type="Proteomes" id="UP001596506">
    <property type="component" value="Unassembled WGS sequence"/>
</dbReference>
<dbReference type="PANTHER" id="PTHR38779:SF2">
    <property type="entry name" value="TYPE II SECRETION SYSTEM PROTEIN I-RELATED"/>
    <property type="match status" value="1"/>
</dbReference>
<protein>
    <recommendedName>
        <fullName evidence="9">Type II secretion system protein I</fullName>
        <shortName evidence="9">T2SS minor pseudopilin I</shortName>
    </recommendedName>
</protein>
<name>A0ABW2IZ86_9GAMM</name>
<evidence type="ECO:0000313" key="12">
    <source>
        <dbReference type="Proteomes" id="UP001596506"/>
    </source>
</evidence>
<keyword evidence="5 9" id="KW-0997">Cell inner membrane</keyword>
<dbReference type="InterPro" id="IPR010052">
    <property type="entry name" value="T2SS_protein-GspI"/>
</dbReference>
<accession>A0ABW2IZ86</accession>
<dbReference type="RefSeq" id="WP_227521145.1">
    <property type="nucleotide sequence ID" value="NZ_JBHTBD010000011.1"/>
</dbReference>
<comment type="function">
    <text evidence="9">Component of the type II secretion system required for the energy-dependent secretion of extracellular factors such as proteases and toxins from the periplasm.</text>
</comment>
<feature type="domain" description="Type II secretion system protein GspI C-terminal" evidence="10">
    <location>
        <begin position="54"/>
        <end position="134"/>
    </location>
</feature>
<evidence type="ECO:0000256" key="9">
    <source>
        <dbReference type="RuleBase" id="RU368030"/>
    </source>
</evidence>
<organism evidence="11 12">
    <name type="scientific">Marinobacter aromaticivorans</name>
    <dbReference type="NCBI Taxonomy" id="1494078"/>
    <lineage>
        <taxon>Bacteria</taxon>
        <taxon>Pseudomonadati</taxon>
        <taxon>Pseudomonadota</taxon>
        <taxon>Gammaproteobacteria</taxon>
        <taxon>Pseudomonadales</taxon>
        <taxon>Marinobacteraceae</taxon>
        <taxon>Marinobacter</taxon>
    </lineage>
</organism>
<evidence type="ECO:0000256" key="5">
    <source>
        <dbReference type="ARBA" id="ARBA00022519"/>
    </source>
</evidence>
<keyword evidence="8 9" id="KW-0472">Membrane</keyword>
<evidence type="ECO:0000256" key="2">
    <source>
        <dbReference type="ARBA" id="ARBA00008358"/>
    </source>
</evidence>
<dbReference type="Gene3D" id="3.30.1300.30">
    <property type="entry name" value="GSPII I/J protein-like"/>
    <property type="match status" value="1"/>
</dbReference>
<keyword evidence="7 9" id="KW-1133">Transmembrane helix</keyword>
<dbReference type="InterPro" id="IPR045584">
    <property type="entry name" value="Pilin-like"/>
</dbReference>
<dbReference type="InterPro" id="IPR003413">
    <property type="entry name" value="T2SS_GspI_C"/>
</dbReference>
<dbReference type="InterPro" id="IPR012902">
    <property type="entry name" value="N_methyl_site"/>
</dbReference>
<dbReference type="SUPFAM" id="SSF54523">
    <property type="entry name" value="Pili subunits"/>
    <property type="match status" value="1"/>
</dbReference>
<dbReference type="NCBIfam" id="TIGR02532">
    <property type="entry name" value="IV_pilin_GFxxxE"/>
    <property type="match status" value="1"/>
</dbReference>
<dbReference type="NCBIfam" id="TIGR01707">
    <property type="entry name" value="gspI"/>
    <property type="match status" value="1"/>
</dbReference>
<keyword evidence="4 9" id="KW-0488">Methylation</keyword>